<evidence type="ECO:0000313" key="2">
    <source>
        <dbReference type="EMBL" id="MFC7235303.1"/>
    </source>
</evidence>
<feature type="compositionally biased region" description="Gly residues" evidence="1">
    <location>
        <begin position="89"/>
        <end position="106"/>
    </location>
</feature>
<keyword evidence="3" id="KW-1185">Reference proteome</keyword>
<evidence type="ECO:0000313" key="3">
    <source>
        <dbReference type="Proteomes" id="UP001596398"/>
    </source>
</evidence>
<organism evidence="2 3">
    <name type="scientific">Halosegnis marinus</name>
    <dbReference type="NCBI Taxonomy" id="3034023"/>
    <lineage>
        <taxon>Archaea</taxon>
        <taxon>Methanobacteriati</taxon>
        <taxon>Methanobacteriota</taxon>
        <taxon>Stenosarchaea group</taxon>
        <taxon>Halobacteria</taxon>
        <taxon>Halobacteriales</taxon>
        <taxon>Natronomonadaceae</taxon>
        <taxon>Halosegnis</taxon>
    </lineage>
</organism>
<reference evidence="2 3" key="1">
    <citation type="journal article" date="2019" name="Int. J. Syst. Evol. Microbiol.">
        <title>The Global Catalogue of Microorganisms (GCM) 10K type strain sequencing project: providing services to taxonomists for standard genome sequencing and annotation.</title>
        <authorList>
            <consortium name="The Broad Institute Genomics Platform"/>
            <consortium name="The Broad Institute Genome Sequencing Center for Infectious Disease"/>
            <person name="Wu L."/>
            <person name="Ma J."/>
        </authorList>
    </citation>
    <scope>NUCLEOTIDE SEQUENCE [LARGE SCALE GENOMIC DNA]</scope>
    <source>
        <strain evidence="2 3">DT85</strain>
    </source>
</reference>
<protein>
    <submittedName>
        <fullName evidence="2">Uncharacterized protein</fullName>
    </submittedName>
</protein>
<accession>A0ABD5ZPZ8</accession>
<proteinExistence type="predicted"/>
<feature type="region of interest" description="Disordered" evidence="1">
    <location>
        <begin position="89"/>
        <end position="109"/>
    </location>
</feature>
<dbReference type="GeneID" id="79266994"/>
<feature type="compositionally biased region" description="Basic and acidic residues" evidence="1">
    <location>
        <begin position="1"/>
        <end position="12"/>
    </location>
</feature>
<name>A0ABD5ZPZ8_9EURY</name>
<gene>
    <name evidence="2" type="ORF">ACFQJ4_08255</name>
</gene>
<comment type="caution">
    <text evidence="2">The sequence shown here is derived from an EMBL/GenBank/DDBJ whole genome shotgun (WGS) entry which is preliminary data.</text>
</comment>
<evidence type="ECO:0000256" key="1">
    <source>
        <dbReference type="SAM" id="MobiDB-lite"/>
    </source>
</evidence>
<feature type="region of interest" description="Disordered" evidence="1">
    <location>
        <begin position="1"/>
        <end position="26"/>
    </location>
</feature>
<feature type="compositionally biased region" description="Low complexity" evidence="1">
    <location>
        <begin position="13"/>
        <end position="25"/>
    </location>
</feature>
<dbReference type="Proteomes" id="UP001596398">
    <property type="component" value="Unassembled WGS sequence"/>
</dbReference>
<dbReference type="RefSeq" id="WP_276233433.1">
    <property type="nucleotide sequence ID" value="NZ_CP119802.1"/>
</dbReference>
<dbReference type="Pfam" id="PF24336">
    <property type="entry name" value="DUF7504"/>
    <property type="match status" value="1"/>
</dbReference>
<dbReference type="AlphaFoldDB" id="A0ABD5ZPZ8"/>
<sequence length="203" mass="20609">MPLHGEGSRGSERGVSGVSAGGESAPVGRGRATLLCGDAMDAGVSDACTGALEGGDSVLWVSYTRSPDDCFDQLPGLAADRKAAVDVGGGTRSAAATGGGGGGAGGDVSVADPNDLTGIGIAVTDQLSEGAHVCFDSVTTMLQYVETKRAYTFLNSLLGHLWNANATAHFHFNPEAHDPQTVAAVTSLFDARIDVDGEGRTRR</sequence>
<dbReference type="EMBL" id="JBHTAP010000001">
    <property type="protein sequence ID" value="MFC7235303.1"/>
    <property type="molecule type" value="Genomic_DNA"/>
</dbReference>
<dbReference type="InterPro" id="IPR055927">
    <property type="entry name" value="DUF7504"/>
</dbReference>